<evidence type="ECO:0000259" key="1">
    <source>
        <dbReference type="Pfam" id="PF13449"/>
    </source>
</evidence>
<protein>
    <submittedName>
        <fullName evidence="2">Esterase-like activity of phytase family protein</fullName>
    </submittedName>
</protein>
<evidence type="ECO:0000313" key="3">
    <source>
        <dbReference type="Proteomes" id="UP001155128"/>
    </source>
</evidence>
<feature type="domain" description="Phytase-like" evidence="1">
    <location>
        <begin position="71"/>
        <end position="172"/>
    </location>
</feature>
<accession>A0A9X2EHV0</accession>
<organism evidence="2 3">
    <name type="scientific">Sphingomicrobium sediminis</name>
    <dbReference type="NCBI Taxonomy" id="2950949"/>
    <lineage>
        <taxon>Bacteria</taxon>
        <taxon>Pseudomonadati</taxon>
        <taxon>Pseudomonadota</taxon>
        <taxon>Alphaproteobacteria</taxon>
        <taxon>Sphingomonadales</taxon>
        <taxon>Sphingomonadaceae</taxon>
        <taxon>Sphingomicrobium</taxon>
    </lineage>
</organism>
<proteinExistence type="predicted"/>
<reference evidence="2" key="1">
    <citation type="submission" date="2022-06" db="EMBL/GenBank/DDBJ databases">
        <title>Sphingomicrobium sedimins sp. nov., a marine bacterium isolated from tidal flat.</title>
        <authorList>
            <person name="Kim C.-H."/>
            <person name="Yoo Y."/>
            <person name="Kim J.-J."/>
        </authorList>
    </citation>
    <scope>NUCLEOTIDE SEQUENCE</scope>
    <source>
        <strain evidence="2">GRR-S6-50</strain>
    </source>
</reference>
<dbReference type="AlphaFoldDB" id="A0A9X2EHV0"/>
<comment type="caution">
    <text evidence="2">The sequence shown here is derived from an EMBL/GenBank/DDBJ whole genome shotgun (WGS) entry which is preliminary data.</text>
</comment>
<sequence length="308" mass="33593">MQHWFMNLERVALSVLLAATITYAHRNHVRPATPLPEPVEQVSLRSVSIEGDLPSGWTVGAAWQIERGGWWMGGFSGLEFDGENLVTLSDSGVVHRFTPPGPHAESLELRPLVLMPEPLSRDSEAILVDGDRLRIAFEGDHRVADYRADGALESDVRIANLFKRNRGVEALLAGDPAIAFGELGDVALSLENEPRELEVRGARYSVTGAARWPGSDQPLLLLRQFGLFGMRAFVAAADVGEDAVEVSELQPLPLGRFDNAEGLAVRAKAGGGYEVWVVTDDNRRAPLRSLLVRFDVAPDGWPEGLSSD</sequence>
<dbReference type="Proteomes" id="UP001155128">
    <property type="component" value="Unassembled WGS sequence"/>
</dbReference>
<dbReference type="InterPro" id="IPR027372">
    <property type="entry name" value="Phytase-like_dom"/>
</dbReference>
<dbReference type="EMBL" id="JAMSHT010000001">
    <property type="protein sequence ID" value="MCM8557842.1"/>
    <property type="molecule type" value="Genomic_DNA"/>
</dbReference>
<dbReference type="Pfam" id="PF13449">
    <property type="entry name" value="Phytase-like"/>
    <property type="match status" value="1"/>
</dbReference>
<name>A0A9X2EHV0_9SPHN</name>
<dbReference type="RefSeq" id="WP_252114260.1">
    <property type="nucleotide sequence ID" value="NZ_JAMSHT010000001.1"/>
</dbReference>
<evidence type="ECO:0000313" key="2">
    <source>
        <dbReference type="EMBL" id="MCM8557842.1"/>
    </source>
</evidence>
<gene>
    <name evidence="2" type="ORF">NDO55_08425</name>
</gene>
<keyword evidence="3" id="KW-1185">Reference proteome</keyword>